<name>A0A9Q3C1T4_9BASI</name>
<protein>
    <submittedName>
        <fullName evidence="1">Uncharacterized protein</fullName>
    </submittedName>
</protein>
<dbReference type="AlphaFoldDB" id="A0A9Q3C1T4"/>
<reference evidence="1" key="1">
    <citation type="submission" date="2021-03" db="EMBL/GenBank/DDBJ databases">
        <title>Draft genome sequence of rust myrtle Austropuccinia psidii MF-1, a brazilian biotype.</title>
        <authorList>
            <person name="Quecine M.C."/>
            <person name="Pachon D.M.R."/>
            <person name="Bonatelli M.L."/>
            <person name="Correr F.H."/>
            <person name="Franceschini L.M."/>
            <person name="Leite T.F."/>
            <person name="Margarido G.R.A."/>
            <person name="Almeida C.A."/>
            <person name="Ferrarezi J.A."/>
            <person name="Labate C.A."/>
        </authorList>
    </citation>
    <scope>NUCLEOTIDE SEQUENCE</scope>
    <source>
        <strain evidence="1">MF-1</strain>
    </source>
</reference>
<dbReference type="Proteomes" id="UP000765509">
    <property type="component" value="Unassembled WGS sequence"/>
</dbReference>
<dbReference type="OrthoDB" id="538223at2759"/>
<dbReference type="EMBL" id="AVOT02004153">
    <property type="protein sequence ID" value="MBW0475552.1"/>
    <property type="molecule type" value="Genomic_DNA"/>
</dbReference>
<sequence length="105" mass="11405">MPPTPPSSLPLTIFTLTSFLQCRPHTGLILNAAYHPYTPAAPSQCDSNVALTTHYASTPLPLTILMLPRHPQVKPPNPEPYLCAHPSLCLVFSAAYHPYASVLDT</sequence>
<proteinExistence type="predicted"/>
<evidence type="ECO:0000313" key="1">
    <source>
        <dbReference type="EMBL" id="MBW0475552.1"/>
    </source>
</evidence>
<evidence type="ECO:0000313" key="2">
    <source>
        <dbReference type="Proteomes" id="UP000765509"/>
    </source>
</evidence>
<keyword evidence="2" id="KW-1185">Reference proteome</keyword>
<accession>A0A9Q3C1T4</accession>
<gene>
    <name evidence="1" type="ORF">O181_015267</name>
</gene>
<organism evidence="1 2">
    <name type="scientific">Austropuccinia psidii MF-1</name>
    <dbReference type="NCBI Taxonomy" id="1389203"/>
    <lineage>
        <taxon>Eukaryota</taxon>
        <taxon>Fungi</taxon>
        <taxon>Dikarya</taxon>
        <taxon>Basidiomycota</taxon>
        <taxon>Pucciniomycotina</taxon>
        <taxon>Pucciniomycetes</taxon>
        <taxon>Pucciniales</taxon>
        <taxon>Sphaerophragmiaceae</taxon>
        <taxon>Austropuccinia</taxon>
    </lineage>
</organism>
<comment type="caution">
    <text evidence="1">The sequence shown here is derived from an EMBL/GenBank/DDBJ whole genome shotgun (WGS) entry which is preliminary data.</text>
</comment>